<gene>
    <name evidence="2" type="ORF">RCOM_0246730</name>
</gene>
<dbReference type="AlphaFoldDB" id="B9T9T6"/>
<accession>B9T9T6</accession>
<dbReference type="EMBL" id="EQ975455">
    <property type="protein sequence ID" value="EEF27378.1"/>
    <property type="molecule type" value="Genomic_DNA"/>
</dbReference>
<feature type="region of interest" description="Disordered" evidence="1">
    <location>
        <begin position="1"/>
        <end position="21"/>
    </location>
</feature>
<dbReference type="Proteomes" id="UP000008311">
    <property type="component" value="Unassembled WGS sequence"/>
</dbReference>
<name>B9T9T6_RICCO</name>
<evidence type="ECO:0000256" key="1">
    <source>
        <dbReference type="SAM" id="MobiDB-lite"/>
    </source>
</evidence>
<evidence type="ECO:0000313" key="3">
    <source>
        <dbReference type="Proteomes" id="UP000008311"/>
    </source>
</evidence>
<proteinExistence type="predicted"/>
<reference evidence="3" key="1">
    <citation type="journal article" date="2010" name="Nat. Biotechnol.">
        <title>Draft genome sequence of the oilseed species Ricinus communis.</title>
        <authorList>
            <person name="Chan A.P."/>
            <person name="Crabtree J."/>
            <person name="Zhao Q."/>
            <person name="Lorenzi H."/>
            <person name="Orvis J."/>
            <person name="Puiu D."/>
            <person name="Melake-Berhan A."/>
            <person name="Jones K.M."/>
            <person name="Redman J."/>
            <person name="Chen G."/>
            <person name="Cahoon E.B."/>
            <person name="Gedil M."/>
            <person name="Stanke M."/>
            <person name="Haas B.J."/>
            <person name="Wortman J.R."/>
            <person name="Fraser-Liggett C.M."/>
            <person name="Ravel J."/>
            <person name="Rabinowicz P.D."/>
        </authorList>
    </citation>
    <scope>NUCLEOTIDE SEQUENCE [LARGE SCALE GENOMIC DNA]</scope>
    <source>
        <strain evidence="3">cv. Hale</strain>
    </source>
</reference>
<organism evidence="2 3">
    <name type="scientific">Ricinus communis</name>
    <name type="common">Castor bean</name>
    <dbReference type="NCBI Taxonomy" id="3988"/>
    <lineage>
        <taxon>Eukaryota</taxon>
        <taxon>Viridiplantae</taxon>
        <taxon>Streptophyta</taxon>
        <taxon>Embryophyta</taxon>
        <taxon>Tracheophyta</taxon>
        <taxon>Spermatophyta</taxon>
        <taxon>Magnoliopsida</taxon>
        <taxon>eudicotyledons</taxon>
        <taxon>Gunneridae</taxon>
        <taxon>Pentapetalae</taxon>
        <taxon>rosids</taxon>
        <taxon>fabids</taxon>
        <taxon>Malpighiales</taxon>
        <taxon>Euphorbiaceae</taxon>
        <taxon>Acalyphoideae</taxon>
        <taxon>Acalypheae</taxon>
        <taxon>Ricinus</taxon>
    </lineage>
</organism>
<sequence>MLPAATRAPSSSRMLTSVEGNGYPTDPENCFAFAGFTHTTGDASVSPYPSTIGTPVAVCHRAATDG</sequence>
<evidence type="ECO:0000313" key="2">
    <source>
        <dbReference type="EMBL" id="EEF27378.1"/>
    </source>
</evidence>
<protein>
    <submittedName>
        <fullName evidence="2">Uncharacterized protein</fullName>
    </submittedName>
</protein>
<feature type="compositionally biased region" description="Polar residues" evidence="1">
    <location>
        <begin position="8"/>
        <end position="19"/>
    </location>
</feature>
<keyword evidence="3" id="KW-1185">Reference proteome</keyword>
<dbReference type="InParanoid" id="B9T9T6"/>